<feature type="region of interest" description="Disordered" evidence="2">
    <location>
        <begin position="106"/>
        <end position="197"/>
    </location>
</feature>
<evidence type="ECO:0000313" key="4">
    <source>
        <dbReference type="EMBL" id="CCH43419.1"/>
    </source>
</evidence>
<dbReference type="InterPro" id="IPR057321">
    <property type="entry name" value="RFX1-4/6/8-like_BCD"/>
</dbReference>
<dbReference type="InterPro" id="IPR039779">
    <property type="entry name" value="RFX-like"/>
</dbReference>
<evidence type="ECO:0000313" key="5">
    <source>
        <dbReference type="Proteomes" id="UP000009328"/>
    </source>
</evidence>
<evidence type="ECO:0000259" key="3">
    <source>
        <dbReference type="PROSITE" id="PS51526"/>
    </source>
</evidence>
<dbReference type="AlphaFoldDB" id="K0KPT1"/>
<dbReference type="eggNOG" id="KOG3712">
    <property type="taxonomic scope" value="Eukaryota"/>
</dbReference>
<feature type="compositionally biased region" description="Low complexity" evidence="2">
    <location>
        <begin position="106"/>
        <end position="118"/>
    </location>
</feature>
<feature type="compositionally biased region" description="Basic and acidic residues" evidence="2">
    <location>
        <begin position="1"/>
        <end position="11"/>
    </location>
</feature>
<reference evidence="4 5" key="1">
    <citation type="journal article" date="2012" name="Eukaryot. Cell">
        <title>Draft genome sequence of Wickerhamomyces ciferrii NRRL Y-1031 F-60-10.</title>
        <authorList>
            <person name="Schneider J."/>
            <person name="Andrea H."/>
            <person name="Blom J."/>
            <person name="Jaenicke S."/>
            <person name="Ruckert C."/>
            <person name="Schorsch C."/>
            <person name="Szczepanowski R."/>
            <person name="Farwick M."/>
            <person name="Goesmann A."/>
            <person name="Puhler A."/>
            <person name="Schaffer S."/>
            <person name="Tauch A."/>
            <person name="Kohler T."/>
            <person name="Brinkrolf K."/>
        </authorList>
    </citation>
    <scope>NUCLEOTIDE SEQUENCE [LARGE SCALE GENOMIC DNA]</scope>
    <source>
        <strain evidence="5">ATCC 14091 / BCRC 22168 / CBS 111 / JCM 3599 / NBRC 0793 / NRRL Y-1031 F-60-10</strain>
    </source>
</reference>
<dbReference type="Proteomes" id="UP000009328">
    <property type="component" value="Unassembled WGS sequence"/>
</dbReference>
<evidence type="ECO:0000256" key="1">
    <source>
        <dbReference type="ARBA" id="ARBA00023125"/>
    </source>
</evidence>
<dbReference type="GO" id="GO:0000978">
    <property type="term" value="F:RNA polymerase II cis-regulatory region sequence-specific DNA binding"/>
    <property type="evidence" value="ECO:0007669"/>
    <property type="project" value="TreeGrafter"/>
</dbReference>
<proteinExistence type="predicted"/>
<protein>
    <recommendedName>
        <fullName evidence="3">RFX-type winged-helix domain-containing protein</fullName>
    </recommendedName>
</protein>
<dbReference type="Pfam" id="PF02257">
    <property type="entry name" value="RFX_DNA_binding"/>
    <property type="match status" value="1"/>
</dbReference>
<organism evidence="4 5">
    <name type="scientific">Wickerhamomyces ciferrii (strain ATCC 14091 / BCRC 22168 / CBS 111 / JCM 3599 / NBRC 0793 / NRRL Y-1031 F-60-10)</name>
    <name type="common">Yeast</name>
    <name type="synonym">Pichia ciferrii</name>
    <dbReference type="NCBI Taxonomy" id="1206466"/>
    <lineage>
        <taxon>Eukaryota</taxon>
        <taxon>Fungi</taxon>
        <taxon>Dikarya</taxon>
        <taxon>Ascomycota</taxon>
        <taxon>Saccharomycotina</taxon>
        <taxon>Saccharomycetes</taxon>
        <taxon>Phaffomycetales</taxon>
        <taxon>Wickerhamomycetaceae</taxon>
        <taxon>Wickerhamomyces</taxon>
    </lineage>
</organism>
<dbReference type="Gene3D" id="1.10.10.10">
    <property type="entry name" value="Winged helix-like DNA-binding domain superfamily/Winged helix DNA-binding domain"/>
    <property type="match status" value="1"/>
</dbReference>
<keyword evidence="1" id="KW-0238">DNA-binding</keyword>
<dbReference type="FunFam" id="1.10.10.10:FF:000422">
    <property type="entry name" value="DNA-binding protein RFX7"/>
    <property type="match status" value="1"/>
</dbReference>
<feature type="domain" description="RFX-type winged-helix" evidence="3">
    <location>
        <begin position="256"/>
        <end position="331"/>
    </location>
</feature>
<gene>
    <name evidence="4" type="ORF">BN7_2967</name>
</gene>
<name>K0KPT1_WICCF</name>
<sequence>MSNETQRDIAARSEVQNENIEPQQHQLHHHQHPDQDHQSNRNNQHHLQYAKNDQQAGIPGPMNHMGSQYGQVPVMVSSYPSGTALQQFQFQQQAAYAQAMQNQYYQQPPPHHSQQPQMGIPPQLQQSPLPNGHMPQMQPLPELNPMAPQYHTPQRPMGAPALPHHPGVLMQKHGITPLGSPETQRKKQKRTNINGEDSELKALAYRSLDNSLEEVAAQVRAVELDNTSGTSTPVANDTKTQYKKDTAKERQRQIFGMVWLLKSCEAKSSAVVPRNRVYARYVSICADNGLKPLSPASFGKLVRAIFPNLSTRRLGMRGQSKYHYCGIKLIGENSNPSPGVSSSSTPLHNSAYDSSFLPGTPFDTGSPNSLTSTPLLSAATTATTAATTTTNNSGTINSFLNNHIAPELKFVPNLIESLSNQVPDSDKPLLLPQIRPFLPPSTDMDIADTLYGLYKSHCTSVFESLRYMQLKKLFSLLSSFHGSLTSPVLKLYVSPSLHNWIIASDSIMYKEIIKMLANLALQDIPTHVLQQLKQVAENFTEKSSTSLQNLPVKLAVAKLKLSKEFSQLVSKLIRVAETAQSANKVLSHDFDRELMEKDWTKFVDVEQIASKELPCNGENLKQAIEVLKNKLPELLNIETESRDTIINEWALFISELPHKFIDVPPRLFLLCVSTILTSALREISLAGGAGFGAWWVVRCWIDEWVGWCAELGGFISTQSFDVPIERKDESLQNGNKVNEEMPVDLLDGQFGIKKTNENGGNDNNGINQHEDTNQIDTDKAETNNVDTNHVESNDDESNQIVDTNQIVDGEIPKIENTAETN</sequence>
<keyword evidence="5" id="KW-1185">Reference proteome</keyword>
<dbReference type="Pfam" id="PF25340">
    <property type="entry name" value="BCD_RFX"/>
    <property type="match status" value="1"/>
</dbReference>
<dbReference type="HOGENOM" id="CLU_011526_1_1_1"/>
<dbReference type="InterPro" id="IPR036388">
    <property type="entry name" value="WH-like_DNA-bd_sf"/>
</dbReference>
<dbReference type="SUPFAM" id="SSF46785">
    <property type="entry name" value="Winged helix' DNA-binding domain"/>
    <property type="match status" value="1"/>
</dbReference>
<feature type="region of interest" description="Disordered" evidence="2">
    <location>
        <begin position="1"/>
        <end position="43"/>
    </location>
</feature>
<comment type="caution">
    <text evidence="4">The sequence shown here is derived from an EMBL/GenBank/DDBJ whole genome shotgun (WGS) entry which is preliminary data.</text>
</comment>
<dbReference type="InterPro" id="IPR003150">
    <property type="entry name" value="DNA-bd_RFX"/>
</dbReference>
<dbReference type="InterPro" id="IPR036390">
    <property type="entry name" value="WH_DNA-bd_sf"/>
</dbReference>
<dbReference type="InParanoid" id="K0KPT1"/>
<dbReference type="PROSITE" id="PS51526">
    <property type="entry name" value="RFX_DBD"/>
    <property type="match status" value="1"/>
</dbReference>
<dbReference type="PANTHER" id="PTHR12619:SF5">
    <property type="entry name" value="TRANSCRIPTION FACTOR RFX4"/>
    <property type="match status" value="1"/>
</dbReference>
<dbReference type="PANTHER" id="PTHR12619">
    <property type="entry name" value="RFX TRANSCRIPTION FACTOR FAMILY"/>
    <property type="match status" value="1"/>
</dbReference>
<dbReference type="STRING" id="1206466.K0KPT1"/>
<evidence type="ECO:0000256" key="2">
    <source>
        <dbReference type="SAM" id="MobiDB-lite"/>
    </source>
</evidence>
<accession>K0KPT1</accession>
<dbReference type="GO" id="GO:0000981">
    <property type="term" value="F:DNA-binding transcription factor activity, RNA polymerase II-specific"/>
    <property type="evidence" value="ECO:0007669"/>
    <property type="project" value="TreeGrafter"/>
</dbReference>
<dbReference type="EMBL" id="CAIF01000078">
    <property type="protein sequence ID" value="CCH43419.1"/>
    <property type="molecule type" value="Genomic_DNA"/>
</dbReference>